<keyword evidence="3" id="KW-0862">Zinc</keyword>
<dbReference type="InterPro" id="IPR016024">
    <property type="entry name" value="ARM-type_fold"/>
</dbReference>
<organism evidence="6 7">
    <name type="scientific">Hydra vulgaris</name>
    <name type="common">Hydra</name>
    <name type="synonym">Hydra attenuata</name>
    <dbReference type="NCBI Taxonomy" id="6087"/>
    <lineage>
        <taxon>Eukaryota</taxon>
        <taxon>Metazoa</taxon>
        <taxon>Cnidaria</taxon>
        <taxon>Hydrozoa</taxon>
        <taxon>Hydroidolina</taxon>
        <taxon>Anthoathecata</taxon>
        <taxon>Aplanulata</taxon>
        <taxon>Hydridae</taxon>
        <taxon>Hydra</taxon>
    </lineage>
</organism>
<reference evidence="7" key="1">
    <citation type="submission" date="2025-08" db="UniProtKB">
        <authorList>
            <consortium name="RefSeq"/>
        </authorList>
    </citation>
    <scope>IDENTIFICATION</scope>
</reference>
<proteinExistence type="predicted"/>
<evidence type="ECO:0000313" key="7">
    <source>
        <dbReference type="RefSeq" id="XP_065648425.1"/>
    </source>
</evidence>
<dbReference type="Pfam" id="PF00622">
    <property type="entry name" value="SPRY"/>
    <property type="match status" value="1"/>
</dbReference>
<dbReference type="InterPro" id="IPR043136">
    <property type="entry name" value="B30.2/SPRY_sf"/>
</dbReference>
<dbReference type="Gene3D" id="1.25.10.10">
    <property type="entry name" value="Leucine-rich Repeat Variant"/>
    <property type="match status" value="2"/>
</dbReference>
<sequence length="1386" mass="155704">MNSNTLSLAITSSIAALVGSVAVWKIKSGYASLANSKEKDFSEIVHDLKVESIATLLKSSDFKVRQSAEQLLMERSARKLNLLYILKQCIQNDIKKVVKAVTAIHLLVKSSEHAKGLLIDLQAIETLTKAIENISKSFDYNYLVQECKKNYVVEKVMTHCMASLFYLLLHSPTALAEFSKEKTCIKEIFVNILGDHNFCIPKEVRRWSTYILYQLIQQDISIKSSLRQWGIIGKVTRCIIVTAGDILQIQLCLQIIVQYLNDNMEEMVQICKEMASLGIISHLVGLLRSDDDENIVQLSAILIHNFCCFDVDIVNLVQIPGFVKILYAVLNSSDHGTQHTILRICNYLSVGSNKFCTTLLEHKPLIKKLSVFMCSSSSEVMSSSLMLVHDLLMSDKSFIPKLVKVNPEIIKSLVKLSFTCENDTVQLIAETLGYLCSCESLHSLMLEYGVVNSILHFAKSGDVGVQFWSSALLLNISMLSDQMKETIIQNGGINILLEMAVSIDEVDLPDIAINATKTLVSLGYLDLSLNVKLTCGLESSIVINEKEYCPGKQGINLISLDFLNYKYSKGLVIQPSELEAYLNANMDSLKKSDSLFIVTQGDCTVLEQGGMPSIVYQLFMKSKDVSFLYSPAWCLILTCHHCEVVHGVQNITKHMLLPLGELVSAILQENFTMPLIDVLLAVPTTTTLCKTEELKQVEILARNFFQRRVIVTSASFLGYLSELIWNVADGKFKGLSEPRHQILVAHCAAALKILHLCSIDIVSTNDLFSCGLVNPLVALIVSLIPGLMNKIQITKPIDEKPALGKFEESFKDISEQKKYFNFEFDESENRSFISSDEESLLEGVTNDDIFLPGNLNDYKKQSITYGKENCQKRVSRLRCDSYILRNQSLLDPQNYGVHNEPSVFFEESENEQRVITSHGRTFSISATHQQMRRISRTLSASLQQTKSEESSPQLNDPNEVLKELTKQTIAIIYHMIKNGSKETCLEICSTHILSILYCLVGCFAGNFQRSIGLTLSSMMLHTSKILGNVSEPLIDFNVSMEQLASHHTSIISSDGLQITNENWFFETVCANQYVCRSLYSDEYFPLGWYYEVTVLTDGIMQIGWMNDKCLFSPEKGIGVGDDMESCGFDGARCKIWDGPSRDSLGSNDYGIEWQAEDVISVLLTWDGIVSFWINGKDMGSISKKLNLGCKWYPAASLSANQCCTFAFDEEDFRHSKPNGFHSLAELKRKINGFYEPNVILNPTFKSLPPIIFKDSVQLVYYFEVNLSNYLSLKDFTIGYLCSAVQPLVSYTKTFVYYGGNVFGCGLLLPYMELVFTCNGQIILRDPIKFDFPEESFLKLLPFVSIKKVKLNVGECTFAYKEANSILYKQEYLRSVYNIMTILDGVS</sequence>
<feature type="domain" description="SPRY" evidence="5">
    <location>
        <begin position="1088"/>
        <end position="1210"/>
    </location>
</feature>
<dbReference type="InterPro" id="IPR045129">
    <property type="entry name" value="RNF123/RKP/RSPRY1"/>
</dbReference>
<dbReference type="RefSeq" id="XP_065648425.1">
    <property type="nucleotide sequence ID" value="XM_065792353.1"/>
</dbReference>
<keyword evidence="1" id="KW-0479">Metal-binding</keyword>
<keyword evidence="4" id="KW-0732">Signal</keyword>
<evidence type="ECO:0000259" key="5">
    <source>
        <dbReference type="SMART" id="SM00449"/>
    </source>
</evidence>
<keyword evidence="6" id="KW-1185">Reference proteome</keyword>
<dbReference type="InterPro" id="IPR011989">
    <property type="entry name" value="ARM-like"/>
</dbReference>
<evidence type="ECO:0000313" key="6">
    <source>
        <dbReference type="Proteomes" id="UP001652625"/>
    </source>
</evidence>
<dbReference type="InterPro" id="IPR003877">
    <property type="entry name" value="SPRY_dom"/>
</dbReference>
<evidence type="ECO:0000256" key="3">
    <source>
        <dbReference type="ARBA" id="ARBA00022833"/>
    </source>
</evidence>
<dbReference type="PANTHER" id="PTHR13363">
    <property type="entry name" value="RING FINGER AND SRY DOMAIN-CONTAINING"/>
    <property type="match status" value="1"/>
</dbReference>
<accession>A0ABM4BHC2</accession>
<evidence type="ECO:0000256" key="2">
    <source>
        <dbReference type="ARBA" id="ARBA00022771"/>
    </source>
</evidence>
<keyword evidence="2" id="KW-0863">Zinc-finger</keyword>
<dbReference type="SUPFAM" id="SSF49899">
    <property type="entry name" value="Concanavalin A-like lectins/glucanases"/>
    <property type="match status" value="1"/>
</dbReference>
<dbReference type="PANTHER" id="PTHR13363:SF0">
    <property type="entry name" value="B30.2_SPRY DOMAIN-CONTAINING PROTEIN"/>
    <property type="match status" value="1"/>
</dbReference>
<dbReference type="InterPro" id="IPR013320">
    <property type="entry name" value="ConA-like_dom_sf"/>
</dbReference>
<dbReference type="Proteomes" id="UP001652625">
    <property type="component" value="Chromosome 03"/>
</dbReference>
<evidence type="ECO:0000256" key="1">
    <source>
        <dbReference type="ARBA" id="ARBA00022723"/>
    </source>
</evidence>
<dbReference type="SMART" id="SM00449">
    <property type="entry name" value="SPRY"/>
    <property type="match status" value="1"/>
</dbReference>
<feature type="chain" id="PRO_5046415786" evidence="4">
    <location>
        <begin position="21"/>
        <end position="1386"/>
    </location>
</feature>
<dbReference type="SUPFAM" id="SSF48371">
    <property type="entry name" value="ARM repeat"/>
    <property type="match status" value="2"/>
</dbReference>
<dbReference type="Gene3D" id="2.60.120.920">
    <property type="match status" value="1"/>
</dbReference>
<protein>
    <submittedName>
        <fullName evidence="7">Uncharacterized protein LOC100208776</fullName>
    </submittedName>
</protein>
<feature type="signal peptide" evidence="4">
    <location>
        <begin position="1"/>
        <end position="20"/>
    </location>
</feature>
<gene>
    <name evidence="7" type="primary">LOC100208776</name>
</gene>
<evidence type="ECO:0000256" key="4">
    <source>
        <dbReference type="SAM" id="SignalP"/>
    </source>
</evidence>
<name>A0ABM4BHC2_HYDVU</name>
<dbReference type="GeneID" id="100208776"/>